<gene>
    <name evidence="2" type="ORF">Krac_9537</name>
</gene>
<evidence type="ECO:0000313" key="3">
    <source>
        <dbReference type="Proteomes" id="UP000004508"/>
    </source>
</evidence>
<dbReference type="PANTHER" id="PTHR35604:SF2">
    <property type="entry name" value="TRANSPOSASE INSH FOR INSERTION SEQUENCE ELEMENT IS5A-RELATED"/>
    <property type="match status" value="1"/>
</dbReference>
<evidence type="ECO:0000313" key="2">
    <source>
        <dbReference type="EMBL" id="EFH88136.1"/>
    </source>
</evidence>
<dbReference type="eggNOG" id="COG3039">
    <property type="taxonomic scope" value="Bacteria"/>
</dbReference>
<dbReference type="OrthoDB" id="4334464at2"/>
<dbReference type="PANTHER" id="PTHR35604">
    <property type="entry name" value="TRANSPOSASE INSH FOR INSERTION SEQUENCE ELEMENT IS5A-RELATED"/>
    <property type="match status" value="1"/>
</dbReference>
<accession>D6TCM2</accession>
<dbReference type="Pfam" id="PF05598">
    <property type="entry name" value="DUF772"/>
    <property type="match status" value="1"/>
</dbReference>
<protein>
    <recommendedName>
        <fullName evidence="1">Transposase InsH N-terminal domain-containing protein</fullName>
    </recommendedName>
</protein>
<dbReference type="AlphaFoldDB" id="D6TCM2"/>
<feature type="domain" description="Transposase InsH N-terminal" evidence="1">
    <location>
        <begin position="37"/>
        <end position="107"/>
    </location>
</feature>
<sequence>MQPPFWQPPANLSAQEEQLVTRIRHAKLFVFLRHHRHELFDESFQQELANLYQPSKRGHPPIAPAQLALAVILQAYTGASDDEVVETTLMGRRRQLVLGCLDTDQPSFTEAPRTKAFTLTHKS</sequence>
<dbReference type="Proteomes" id="UP000004508">
    <property type="component" value="Unassembled WGS sequence"/>
</dbReference>
<keyword evidence="3" id="KW-1185">Reference proteome</keyword>
<name>D6TCM2_KTERA</name>
<reference evidence="2 3" key="1">
    <citation type="journal article" date="2011" name="Stand. Genomic Sci.">
        <title>Non-contiguous finished genome sequence and contextual data of the filamentous soil bacterium Ktedonobacter racemifer type strain (SOSP1-21).</title>
        <authorList>
            <person name="Chang Y.J."/>
            <person name="Land M."/>
            <person name="Hauser L."/>
            <person name="Chertkov O."/>
            <person name="Del Rio T.G."/>
            <person name="Nolan M."/>
            <person name="Copeland A."/>
            <person name="Tice H."/>
            <person name="Cheng J.F."/>
            <person name="Lucas S."/>
            <person name="Han C."/>
            <person name="Goodwin L."/>
            <person name="Pitluck S."/>
            <person name="Ivanova N."/>
            <person name="Ovchinikova G."/>
            <person name="Pati A."/>
            <person name="Chen A."/>
            <person name="Palaniappan K."/>
            <person name="Mavromatis K."/>
            <person name="Liolios K."/>
            <person name="Brettin T."/>
            <person name="Fiebig A."/>
            <person name="Rohde M."/>
            <person name="Abt B."/>
            <person name="Goker M."/>
            <person name="Detter J.C."/>
            <person name="Woyke T."/>
            <person name="Bristow J."/>
            <person name="Eisen J.A."/>
            <person name="Markowitz V."/>
            <person name="Hugenholtz P."/>
            <person name="Kyrpides N.C."/>
            <person name="Klenk H.P."/>
            <person name="Lapidus A."/>
        </authorList>
    </citation>
    <scope>NUCLEOTIDE SEQUENCE [LARGE SCALE GENOMIC DNA]</scope>
    <source>
        <strain evidence="3">DSM 44963</strain>
    </source>
</reference>
<organism evidence="2 3">
    <name type="scientific">Ktedonobacter racemifer DSM 44963</name>
    <dbReference type="NCBI Taxonomy" id="485913"/>
    <lineage>
        <taxon>Bacteria</taxon>
        <taxon>Bacillati</taxon>
        <taxon>Chloroflexota</taxon>
        <taxon>Ktedonobacteria</taxon>
        <taxon>Ktedonobacterales</taxon>
        <taxon>Ktedonobacteraceae</taxon>
        <taxon>Ktedonobacter</taxon>
    </lineage>
</organism>
<dbReference type="InParanoid" id="D6TCM2"/>
<dbReference type="EMBL" id="ADVG01000001">
    <property type="protein sequence ID" value="EFH88136.1"/>
    <property type="molecule type" value="Genomic_DNA"/>
</dbReference>
<comment type="caution">
    <text evidence="2">The sequence shown here is derived from an EMBL/GenBank/DDBJ whole genome shotgun (WGS) entry which is preliminary data.</text>
</comment>
<dbReference type="RefSeq" id="WP_007903928.1">
    <property type="nucleotide sequence ID" value="NZ_ADVG01000001.1"/>
</dbReference>
<dbReference type="InterPro" id="IPR008490">
    <property type="entry name" value="Transposase_InsH_N"/>
</dbReference>
<proteinExistence type="predicted"/>
<dbReference type="STRING" id="485913.Krac_9537"/>
<evidence type="ECO:0000259" key="1">
    <source>
        <dbReference type="Pfam" id="PF05598"/>
    </source>
</evidence>